<proteinExistence type="predicted"/>
<keyword evidence="1" id="KW-0732">Signal</keyword>
<evidence type="ECO:0000313" key="2">
    <source>
        <dbReference type="EMBL" id="MBS9476512.1"/>
    </source>
</evidence>
<evidence type="ECO:0000313" key="3">
    <source>
        <dbReference type="Proteomes" id="UP001166585"/>
    </source>
</evidence>
<protein>
    <submittedName>
        <fullName evidence="2">Uncharacterized protein</fullName>
    </submittedName>
</protein>
<accession>A0ABS5R4U8</accession>
<feature type="signal peptide" evidence="1">
    <location>
        <begin position="1"/>
        <end position="23"/>
    </location>
</feature>
<reference evidence="2" key="1">
    <citation type="submission" date="2021-05" db="EMBL/GenBank/DDBJ databases">
        <authorList>
            <person name="Sun Q."/>
            <person name="Inoue M."/>
        </authorList>
    </citation>
    <scope>NUCLEOTIDE SEQUENCE</scope>
    <source>
        <strain evidence="2">VKM B-3255</strain>
    </source>
</reference>
<name>A0ABS5R4U8_9HYPH</name>
<gene>
    <name evidence="2" type="ORF">KIP89_05265</name>
</gene>
<organism evidence="2 3">
    <name type="scientific">Ancylobacter radicis</name>
    <dbReference type="NCBI Taxonomy" id="2836179"/>
    <lineage>
        <taxon>Bacteria</taxon>
        <taxon>Pseudomonadati</taxon>
        <taxon>Pseudomonadota</taxon>
        <taxon>Alphaproteobacteria</taxon>
        <taxon>Hyphomicrobiales</taxon>
        <taxon>Xanthobacteraceae</taxon>
        <taxon>Ancylobacter</taxon>
    </lineage>
</organism>
<dbReference type="Proteomes" id="UP001166585">
    <property type="component" value="Unassembled WGS sequence"/>
</dbReference>
<comment type="caution">
    <text evidence="2">The sequence shown here is derived from an EMBL/GenBank/DDBJ whole genome shotgun (WGS) entry which is preliminary data.</text>
</comment>
<keyword evidence="3" id="KW-1185">Reference proteome</keyword>
<feature type="chain" id="PRO_5046268575" evidence="1">
    <location>
        <begin position="24"/>
        <end position="91"/>
    </location>
</feature>
<sequence length="91" mass="10166">MRKWLLTTAALAMLAGLGGTAQALKASLPHMQNPYMEFTGPFEGDLYTRTDMLPQARPWFRSMGPSYGTYADPWFPMGKVIVKPMARPISK</sequence>
<evidence type="ECO:0000256" key="1">
    <source>
        <dbReference type="SAM" id="SignalP"/>
    </source>
</evidence>
<dbReference type="EMBL" id="JAHCQH010000014">
    <property type="protein sequence ID" value="MBS9476512.1"/>
    <property type="molecule type" value="Genomic_DNA"/>
</dbReference>
<dbReference type="RefSeq" id="WP_213754341.1">
    <property type="nucleotide sequence ID" value="NZ_JAHCQH010000014.1"/>
</dbReference>